<dbReference type="NCBIfam" id="TIGR01625">
    <property type="entry name" value="YidE_YbjL_dupl"/>
    <property type="match status" value="2"/>
</dbReference>
<evidence type="ECO:0000256" key="2">
    <source>
        <dbReference type="ARBA" id="ARBA00009854"/>
    </source>
</evidence>
<feature type="transmembrane region" description="Helical" evidence="8">
    <location>
        <begin position="34"/>
        <end position="52"/>
    </location>
</feature>
<keyword evidence="11" id="KW-1185">Reference proteome</keyword>
<accession>A0ABQ3YXT3</accession>
<dbReference type="SUPFAM" id="SSF116726">
    <property type="entry name" value="TrkA C-terminal domain-like"/>
    <property type="match status" value="1"/>
</dbReference>
<evidence type="ECO:0000256" key="3">
    <source>
        <dbReference type="ARBA" id="ARBA00022448"/>
    </source>
</evidence>
<feature type="transmembrane region" description="Helical" evidence="8">
    <location>
        <begin position="398"/>
        <end position="417"/>
    </location>
</feature>
<feature type="transmembrane region" description="Helical" evidence="8">
    <location>
        <begin position="429"/>
        <end position="446"/>
    </location>
</feature>
<dbReference type="InterPro" id="IPR050144">
    <property type="entry name" value="AAE_transporter"/>
</dbReference>
<protein>
    <submittedName>
        <fullName evidence="10">Transporter</fullName>
    </submittedName>
</protein>
<feature type="transmembrane region" description="Helical" evidence="8">
    <location>
        <begin position="524"/>
        <end position="547"/>
    </location>
</feature>
<sequence length="550" mass="57074">MSLSPINLLASNAVLLCALVLGVGHLLGSIRIRGVALGVAAVFFVGLGVGALDERLRLPDFADQFGLALFVYLIGLAAGPTFFVALRRRGLRDNAFVAGVLAVASLTAVGAANAFHLNPATAAGVFAGALVNVPALGGAQEALRAVDPTHAGSLASDAAVGMSLTYGYGVVAMIGALITYMMFVRVDFAREAAENEHLAPAPRTLVQLTLRVTRGAGTDIRELTDELARDGDVLLVRLRRGDRVLLATTVAALDQGDLLSVVGTRTATGELVARLGEKAWPALSLDRGALDFRRITVSDPALVGTAIADLDLLRRHGALITRVRRGDHDLIATPVTRLLLGDRVRVVAPRDQMSDVTALLGDSDQSLARVDFTGLTLGLALGLLLGAVAVPLAGGATLRLGLAAGPLIVGLILGRVGRTGPITWQQPRSTILVLRQVGVALFFAGVGLKSGGALVRGFSDGGAWKMIAVGALVAAGTAVACIAVGRLLRMPLSWLMGVMAGIDTNPAVLTFAEDRAKNELPALAYSMAFPVAMVLKVLIAQLMVVLLSHQ</sequence>
<dbReference type="RefSeq" id="WP_203728143.1">
    <property type="nucleotide sequence ID" value="NZ_BAAATX010000001.1"/>
</dbReference>
<dbReference type="Gene3D" id="3.30.70.1450">
    <property type="entry name" value="Regulator of K+ conductance, C-terminal domain"/>
    <property type="match status" value="1"/>
</dbReference>
<evidence type="ECO:0000256" key="5">
    <source>
        <dbReference type="ARBA" id="ARBA00022692"/>
    </source>
</evidence>
<evidence type="ECO:0000256" key="6">
    <source>
        <dbReference type="ARBA" id="ARBA00022989"/>
    </source>
</evidence>
<keyword evidence="4" id="KW-1003">Cell membrane</keyword>
<feature type="domain" description="RCK C-terminal" evidence="9">
    <location>
        <begin position="280"/>
        <end position="362"/>
    </location>
</feature>
<gene>
    <name evidence="10" type="ORF">Adu01nite_37500</name>
</gene>
<dbReference type="InterPro" id="IPR006512">
    <property type="entry name" value="YidE_YbjL"/>
</dbReference>
<evidence type="ECO:0000313" key="11">
    <source>
        <dbReference type="Proteomes" id="UP000637628"/>
    </source>
</evidence>
<dbReference type="EMBL" id="BOML01000031">
    <property type="protein sequence ID" value="GIE02400.1"/>
    <property type="molecule type" value="Genomic_DNA"/>
</dbReference>
<organism evidence="10 11">
    <name type="scientific">Paractinoplanes durhamensis</name>
    <dbReference type="NCBI Taxonomy" id="113563"/>
    <lineage>
        <taxon>Bacteria</taxon>
        <taxon>Bacillati</taxon>
        <taxon>Actinomycetota</taxon>
        <taxon>Actinomycetes</taxon>
        <taxon>Micromonosporales</taxon>
        <taxon>Micromonosporaceae</taxon>
        <taxon>Paractinoplanes</taxon>
    </lineage>
</organism>
<evidence type="ECO:0000256" key="7">
    <source>
        <dbReference type="ARBA" id="ARBA00023136"/>
    </source>
</evidence>
<evidence type="ECO:0000256" key="1">
    <source>
        <dbReference type="ARBA" id="ARBA00004651"/>
    </source>
</evidence>
<evidence type="ECO:0000313" key="10">
    <source>
        <dbReference type="EMBL" id="GIE02400.1"/>
    </source>
</evidence>
<feature type="transmembrane region" description="Helical" evidence="8">
    <location>
        <begin position="6"/>
        <end position="27"/>
    </location>
</feature>
<dbReference type="Pfam" id="PF02080">
    <property type="entry name" value="TrkA_C"/>
    <property type="match status" value="1"/>
</dbReference>
<feature type="transmembrane region" description="Helical" evidence="8">
    <location>
        <begin position="466"/>
        <end position="485"/>
    </location>
</feature>
<keyword evidence="3" id="KW-0813">Transport</keyword>
<feature type="transmembrane region" description="Helical" evidence="8">
    <location>
        <begin position="95"/>
        <end position="115"/>
    </location>
</feature>
<dbReference type="PANTHER" id="PTHR30445">
    <property type="entry name" value="K(+)_H(+) ANTIPORTER SUBUNIT KHTT"/>
    <property type="match status" value="1"/>
</dbReference>
<dbReference type="Pfam" id="PF06826">
    <property type="entry name" value="Asp-Al_Ex"/>
    <property type="match status" value="2"/>
</dbReference>
<evidence type="ECO:0000256" key="8">
    <source>
        <dbReference type="SAM" id="Phobius"/>
    </source>
</evidence>
<evidence type="ECO:0000259" key="9">
    <source>
        <dbReference type="PROSITE" id="PS51202"/>
    </source>
</evidence>
<dbReference type="InterPro" id="IPR036721">
    <property type="entry name" value="RCK_C_sf"/>
</dbReference>
<reference evidence="10 11" key="1">
    <citation type="submission" date="2021-01" db="EMBL/GenBank/DDBJ databases">
        <title>Whole genome shotgun sequence of Actinoplanes durhamensis NBRC 14914.</title>
        <authorList>
            <person name="Komaki H."/>
            <person name="Tamura T."/>
        </authorList>
    </citation>
    <scope>NUCLEOTIDE SEQUENCE [LARGE SCALE GENOMIC DNA]</scope>
    <source>
        <strain evidence="10 11">NBRC 14914</strain>
    </source>
</reference>
<feature type="transmembrane region" description="Helical" evidence="8">
    <location>
        <begin position="372"/>
        <end position="392"/>
    </location>
</feature>
<keyword evidence="6 8" id="KW-1133">Transmembrane helix</keyword>
<keyword evidence="7 8" id="KW-0472">Membrane</keyword>
<dbReference type="InterPro" id="IPR006037">
    <property type="entry name" value="RCK_C"/>
</dbReference>
<feature type="transmembrane region" description="Helical" evidence="8">
    <location>
        <begin position="166"/>
        <end position="184"/>
    </location>
</feature>
<evidence type="ECO:0000256" key="4">
    <source>
        <dbReference type="ARBA" id="ARBA00022475"/>
    </source>
</evidence>
<comment type="similarity">
    <text evidence="2">Belongs to the AAE transporter (TC 2.A.81) family.</text>
</comment>
<feature type="transmembrane region" description="Helical" evidence="8">
    <location>
        <begin position="64"/>
        <end position="86"/>
    </location>
</feature>
<comment type="caution">
    <text evidence="10">The sequence shown here is derived from an EMBL/GenBank/DDBJ whole genome shotgun (WGS) entry which is preliminary data.</text>
</comment>
<dbReference type="PROSITE" id="PS51202">
    <property type="entry name" value="RCK_C"/>
    <property type="match status" value="1"/>
</dbReference>
<keyword evidence="5 8" id="KW-0812">Transmembrane</keyword>
<feature type="transmembrane region" description="Helical" evidence="8">
    <location>
        <begin position="492"/>
        <end position="512"/>
    </location>
</feature>
<dbReference type="Proteomes" id="UP000637628">
    <property type="component" value="Unassembled WGS sequence"/>
</dbReference>
<name>A0ABQ3YXT3_9ACTN</name>
<comment type="subcellular location">
    <subcellularLocation>
        <location evidence="1">Cell membrane</location>
        <topology evidence="1">Multi-pass membrane protein</topology>
    </subcellularLocation>
</comment>
<dbReference type="PANTHER" id="PTHR30445:SF3">
    <property type="entry name" value="TRANSPORT PROTEIN YIDE-RELATED"/>
    <property type="match status" value="1"/>
</dbReference>
<proteinExistence type="inferred from homology"/>